<reference evidence="1 2" key="1">
    <citation type="submission" date="2019-08" db="EMBL/GenBank/DDBJ databases">
        <authorList>
            <person name="Liang Q."/>
        </authorList>
    </citation>
    <scope>NUCLEOTIDE SEQUENCE [LARGE SCALE GENOMIC DNA]</scope>
    <source>
        <strain evidence="1 2">V1718</strain>
    </source>
</reference>
<accession>A0A5B8XQ70</accession>
<evidence type="ECO:0000313" key="1">
    <source>
        <dbReference type="EMBL" id="QED28032.1"/>
    </source>
</evidence>
<dbReference type="Proteomes" id="UP000321595">
    <property type="component" value="Chromosome"/>
</dbReference>
<dbReference type="KEGG" id="bbae:FRD01_12460"/>
<keyword evidence="2" id="KW-1185">Reference proteome</keyword>
<proteinExistence type="predicted"/>
<sequence>MLNTNINQRILDQALRQIPFNHDEFGDLSGLDATGLAALAVAADAELLMAWYARLMAKGDATRLEAYISLLVDRDEVADNIDARLARGDFQVLNDLVRLGLPWEHPNMVNALGNDDTRHAAAIALVEQDTPEPVMAWMEEEVDPEIFRAFSLLGAPFVEQLLAVREETDDESEERAILDASLLGMVEPEGYGRLLMNGDIESDWTAYPRLMGDVFALCGPNSWVETLALLEAAGDLDAFSFAGLIGAAVSSLTLGLEEDDEVSAPESLEEFQTDVRFAVAAGLAPDEEILDLLYHAVAHECWLTSEEPTPGVPGLPLSSSNPTEEDVAEVATQLSEYLEDGADDPVKRVAVVRNLLDATLWGLDEPDFVQPLQAEAAKLLKSKGPAAPRAAAYLFLNTVGANPELPDFKPGLKALVAEGDIAGLEVLARGEGVAALSAIQQLLDLRSTEGLQAVLNAWMDAPVLRSDSIRRLILDGLIDVVSAAHK</sequence>
<protein>
    <submittedName>
        <fullName evidence="1">Uncharacterized protein</fullName>
    </submittedName>
</protein>
<evidence type="ECO:0000313" key="2">
    <source>
        <dbReference type="Proteomes" id="UP000321595"/>
    </source>
</evidence>
<gene>
    <name evidence="1" type="ORF">FRD01_12460</name>
</gene>
<organism evidence="1 2">
    <name type="scientific">Microvenator marinus</name>
    <dbReference type="NCBI Taxonomy" id="2600177"/>
    <lineage>
        <taxon>Bacteria</taxon>
        <taxon>Deltaproteobacteria</taxon>
        <taxon>Bradymonadales</taxon>
        <taxon>Microvenatoraceae</taxon>
        <taxon>Microvenator</taxon>
    </lineage>
</organism>
<name>A0A5B8XQ70_9DELT</name>
<dbReference type="EMBL" id="CP042467">
    <property type="protein sequence ID" value="QED28032.1"/>
    <property type="molecule type" value="Genomic_DNA"/>
</dbReference>
<dbReference type="RefSeq" id="WP_146960100.1">
    <property type="nucleotide sequence ID" value="NZ_CP042467.1"/>
</dbReference>
<dbReference type="AlphaFoldDB" id="A0A5B8XQ70"/>